<protein>
    <submittedName>
        <fullName evidence="2">Pyridoxamine 5'-phosphate oxidase</fullName>
    </submittedName>
</protein>
<sequence>MQRVFDFLSKSGVYHIATVDADGKPHVRPFGSKLIVDGKFYISCSLPKLVYEQLSGQKWLEISAMGTGGEWIRISATAREVTEQAEKEKVYSNSVYVPQAKGGPKRSISEVAFFELTDATATIYGKETKEIRW</sequence>
<reference evidence="2 3" key="1">
    <citation type="submission" date="2015-09" db="EMBL/GenBank/DDBJ databases">
        <title>Genome sequence of Oxobacter pfennigii DSM 3222.</title>
        <authorList>
            <person name="Poehlein A."/>
            <person name="Bengelsdorf F.R."/>
            <person name="Schiel-Bengelsdorf B."/>
            <person name="Duerre P."/>
            <person name="Daniel R."/>
        </authorList>
    </citation>
    <scope>NUCLEOTIDE SEQUENCE [LARGE SCALE GENOMIC DNA]</scope>
    <source>
        <strain evidence="2 3">DSM 3222</strain>
    </source>
</reference>
<dbReference type="InterPro" id="IPR011576">
    <property type="entry name" value="Pyridox_Oxase_N"/>
</dbReference>
<dbReference type="Gene3D" id="2.30.110.10">
    <property type="entry name" value="Electron Transport, Fmn-binding Protein, Chain A"/>
    <property type="match status" value="1"/>
</dbReference>
<evidence type="ECO:0000313" key="3">
    <source>
        <dbReference type="Proteomes" id="UP000050326"/>
    </source>
</evidence>
<comment type="caution">
    <text evidence="2">The sequence shown here is derived from an EMBL/GenBank/DDBJ whole genome shotgun (WGS) entry which is preliminary data.</text>
</comment>
<dbReference type="EMBL" id="LKET01000039">
    <property type="protein sequence ID" value="KPU43476.1"/>
    <property type="molecule type" value="Genomic_DNA"/>
</dbReference>
<dbReference type="SUPFAM" id="SSF50475">
    <property type="entry name" value="FMN-binding split barrel"/>
    <property type="match status" value="1"/>
</dbReference>
<proteinExistence type="predicted"/>
<dbReference type="RefSeq" id="WP_054875915.1">
    <property type="nucleotide sequence ID" value="NZ_LKET01000039.1"/>
</dbReference>
<dbReference type="AlphaFoldDB" id="A0A0P8W4G0"/>
<keyword evidence="3" id="KW-1185">Reference proteome</keyword>
<dbReference type="OrthoDB" id="9792542at2"/>
<feature type="domain" description="Pyridoxamine 5'-phosphate oxidase N-terminal" evidence="1">
    <location>
        <begin position="4"/>
        <end position="115"/>
    </location>
</feature>
<evidence type="ECO:0000313" key="2">
    <source>
        <dbReference type="EMBL" id="KPU43476.1"/>
    </source>
</evidence>
<evidence type="ECO:0000259" key="1">
    <source>
        <dbReference type="Pfam" id="PF01243"/>
    </source>
</evidence>
<accession>A0A0P8W4G0</accession>
<gene>
    <name evidence="2" type="ORF">OXPF_29170</name>
</gene>
<dbReference type="InterPro" id="IPR012349">
    <property type="entry name" value="Split_barrel_FMN-bd"/>
</dbReference>
<organism evidence="2 3">
    <name type="scientific">Oxobacter pfennigii</name>
    <dbReference type="NCBI Taxonomy" id="36849"/>
    <lineage>
        <taxon>Bacteria</taxon>
        <taxon>Bacillati</taxon>
        <taxon>Bacillota</taxon>
        <taxon>Clostridia</taxon>
        <taxon>Eubacteriales</taxon>
        <taxon>Clostridiaceae</taxon>
        <taxon>Oxobacter</taxon>
    </lineage>
</organism>
<dbReference type="Pfam" id="PF01243">
    <property type="entry name" value="PNPOx_N"/>
    <property type="match status" value="1"/>
</dbReference>
<dbReference type="Proteomes" id="UP000050326">
    <property type="component" value="Unassembled WGS sequence"/>
</dbReference>
<name>A0A0P8W4G0_9CLOT</name>